<evidence type="ECO:0000313" key="3">
    <source>
        <dbReference type="Proteomes" id="UP000600101"/>
    </source>
</evidence>
<feature type="domain" description="HTH cro/C1-type" evidence="1">
    <location>
        <begin position="10"/>
        <end position="64"/>
    </location>
</feature>
<dbReference type="EMBL" id="JACOMF010000049">
    <property type="protein sequence ID" value="MBC4018308.1"/>
    <property type="molecule type" value="Genomic_DNA"/>
</dbReference>
<dbReference type="SMART" id="SM00530">
    <property type="entry name" value="HTH_XRE"/>
    <property type="match status" value="1"/>
</dbReference>
<evidence type="ECO:0000313" key="2">
    <source>
        <dbReference type="EMBL" id="MBC4018308.1"/>
    </source>
</evidence>
<dbReference type="InterPro" id="IPR001387">
    <property type="entry name" value="Cro/C1-type_HTH"/>
</dbReference>
<dbReference type="Pfam" id="PF01381">
    <property type="entry name" value="HTH_3"/>
    <property type="match status" value="1"/>
</dbReference>
<accession>A0A9X0R3S1</accession>
<dbReference type="RefSeq" id="WP_186773061.1">
    <property type="nucleotide sequence ID" value="NZ_JACOMF010000049.1"/>
</dbReference>
<dbReference type="PROSITE" id="PS50943">
    <property type="entry name" value="HTH_CROC1"/>
    <property type="match status" value="1"/>
</dbReference>
<dbReference type="AlphaFoldDB" id="A0A9X0R3S1"/>
<dbReference type="CDD" id="cd00093">
    <property type="entry name" value="HTH_XRE"/>
    <property type="match status" value="1"/>
</dbReference>
<gene>
    <name evidence="2" type="ORF">H7965_23770</name>
</gene>
<proteinExistence type="predicted"/>
<evidence type="ECO:0000259" key="1">
    <source>
        <dbReference type="PROSITE" id="PS50943"/>
    </source>
</evidence>
<protein>
    <submittedName>
        <fullName evidence="2">Helix-turn-helix transcriptional regulator</fullName>
    </submittedName>
</protein>
<dbReference type="Gene3D" id="1.10.260.40">
    <property type="entry name" value="lambda repressor-like DNA-binding domains"/>
    <property type="match status" value="1"/>
</dbReference>
<dbReference type="Proteomes" id="UP000600101">
    <property type="component" value="Unassembled WGS sequence"/>
</dbReference>
<comment type="caution">
    <text evidence="2">The sequence shown here is derived from an EMBL/GenBank/DDBJ whole genome shotgun (WGS) entry which is preliminary data.</text>
</comment>
<dbReference type="SUPFAM" id="SSF47413">
    <property type="entry name" value="lambda repressor-like DNA-binding domains"/>
    <property type="match status" value="1"/>
</dbReference>
<dbReference type="GO" id="GO:0003677">
    <property type="term" value="F:DNA binding"/>
    <property type="evidence" value="ECO:0007669"/>
    <property type="project" value="InterPro"/>
</dbReference>
<sequence length="81" mass="8464">MQSALLPQQVRAGRALVDWSQSRLAEGAGVSLSTIKDFEAGRREPIRASLAAIRSALEAAGVEFIAENGGGAGVRLRKGDT</sequence>
<name>A0A9X0R3S1_9PROT</name>
<keyword evidence="3" id="KW-1185">Reference proteome</keyword>
<organism evidence="2 3">
    <name type="scientific">Siccirubricoccus deserti</name>
    <dbReference type="NCBI Taxonomy" id="2013562"/>
    <lineage>
        <taxon>Bacteria</taxon>
        <taxon>Pseudomonadati</taxon>
        <taxon>Pseudomonadota</taxon>
        <taxon>Alphaproteobacteria</taxon>
        <taxon>Acetobacterales</taxon>
        <taxon>Roseomonadaceae</taxon>
        <taxon>Siccirubricoccus</taxon>
    </lineage>
</organism>
<dbReference type="InterPro" id="IPR010982">
    <property type="entry name" value="Lambda_DNA-bd_dom_sf"/>
</dbReference>
<reference evidence="2" key="1">
    <citation type="submission" date="2020-08" db="EMBL/GenBank/DDBJ databases">
        <authorList>
            <person name="Hu Y."/>
            <person name="Nguyen S.V."/>
            <person name="Li F."/>
            <person name="Fanning S."/>
        </authorList>
    </citation>
    <scope>NUCLEOTIDE SEQUENCE</scope>
    <source>
        <strain evidence="2">SYSU D8009</strain>
    </source>
</reference>